<name>A0A392V9R5_9FABA</name>
<keyword evidence="2" id="KW-1185">Reference proteome</keyword>
<evidence type="ECO:0000313" key="2">
    <source>
        <dbReference type="Proteomes" id="UP000265520"/>
    </source>
</evidence>
<organism evidence="1 2">
    <name type="scientific">Trifolium medium</name>
    <dbReference type="NCBI Taxonomy" id="97028"/>
    <lineage>
        <taxon>Eukaryota</taxon>
        <taxon>Viridiplantae</taxon>
        <taxon>Streptophyta</taxon>
        <taxon>Embryophyta</taxon>
        <taxon>Tracheophyta</taxon>
        <taxon>Spermatophyta</taxon>
        <taxon>Magnoliopsida</taxon>
        <taxon>eudicotyledons</taxon>
        <taxon>Gunneridae</taxon>
        <taxon>Pentapetalae</taxon>
        <taxon>rosids</taxon>
        <taxon>fabids</taxon>
        <taxon>Fabales</taxon>
        <taxon>Fabaceae</taxon>
        <taxon>Papilionoideae</taxon>
        <taxon>50 kb inversion clade</taxon>
        <taxon>NPAAA clade</taxon>
        <taxon>Hologalegina</taxon>
        <taxon>IRL clade</taxon>
        <taxon>Trifolieae</taxon>
        <taxon>Trifolium</taxon>
    </lineage>
</organism>
<sequence length="33" mass="3664">CDEDDVADVVLPQTLIFLQPCNVYPTVFTHCAP</sequence>
<comment type="caution">
    <text evidence="1">The sequence shown here is derived from an EMBL/GenBank/DDBJ whole genome shotgun (WGS) entry which is preliminary data.</text>
</comment>
<evidence type="ECO:0000313" key="1">
    <source>
        <dbReference type="EMBL" id="MCI85056.1"/>
    </source>
</evidence>
<accession>A0A392V9R5</accession>
<feature type="non-terminal residue" evidence="1">
    <location>
        <position position="1"/>
    </location>
</feature>
<dbReference type="Proteomes" id="UP000265520">
    <property type="component" value="Unassembled WGS sequence"/>
</dbReference>
<reference evidence="1 2" key="1">
    <citation type="journal article" date="2018" name="Front. Plant Sci.">
        <title>Red Clover (Trifolium pratense) and Zigzag Clover (T. medium) - A Picture of Genomic Similarities and Differences.</title>
        <authorList>
            <person name="Dluhosova J."/>
            <person name="Istvanek J."/>
            <person name="Nedelnik J."/>
            <person name="Repkova J."/>
        </authorList>
    </citation>
    <scope>NUCLEOTIDE SEQUENCE [LARGE SCALE GENOMIC DNA]</scope>
    <source>
        <strain evidence="2">cv. 10/8</strain>
        <tissue evidence="1">Leaf</tissue>
    </source>
</reference>
<dbReference type="AlphaFoldDB" id="A0A392V9R5"/>
<proteinExistence type="predicted"/>
<protein>
    <submittedName>
        <fullName evidence="1">Uncharacterized protein</fullName>
    </submittedName>
</protein>
<dbReference type="EMBL" id="LXQA011105817">
    <property type="protein sequence ID" value="MCI85056.1"/>
    <property type="molecule type" value="Genomic_DNA"/>
</dbReference>